<proteinExistence type="predicted"/>
<evidence type="ECO:0000313" key="2">
    <source>
        <dbReference type="Proteomes" id="UP000294321"/>
    </source>
</evidence>
<evidence type="ECO:0000313" key="1">
    <source>
        <dbReference type="EMBL" id="QBP18421.1"/>
    </source>
</evidence>
<protein>
    <submittedName>
        <fullName evidence="1">Uncharacterized protein</fullName>
    </submittedName>
</protein>
<dbReference type="Proteomes" id="UP000294321">
    <property type="component" value="Chromosome"/>
</dbReference>
<organism evidence="1 2">
    <name type="scientific">Acetilactobacillus jinshanensis</name>
    <dbReference type="NCBI Taxonomy" id="1720083"/>
    <lineage>
        <taxon>Bacteria</taxon>
        <taxon>Bacillati</taxon>
        <taxon>Bacillota</taxon>
        <taxon>Bacilli</taxon>
        <taxon>Lactobacillales</taxon>
        <taxon>Lactobacillaceae</taxon>
        <taxon>Acetilactobacillus</taxon>
    </lineage>
</organism>
<keyword evidence="2" id="KW-1185">Reference proteome</keyword>
<gene>
    <name evidence="1" type="ORF">ELX58_04570</name>
</gene>
<sequence>MNLPSEAKSLAKYLSKIEDRLTHLKSDDVEKRYQFFSIAMDKCTHFESKLGTTGVSLLNIMESNRLSTGEELYSYLYSELPSNIDGKNEINPMIRDAAKQISEIKDAKCIYQETPSGDVNLSTNQEIHTAFDRLIKACYEAAAKASIK</sequence>
<dbReference type="EMBL" id="CP034726">
    <property type="protein sequence ID" value="QBP18421.1"/>
    <property type="molecule type" value="Genomic_DNA"/>
</dbReference>
<name>A0A4P6ZKU3_9LACO</name>
<reference evidence="2" key="1">
    <citation type="submission" date="2018-12" db="EMBL/GenBank/DDBJ databases">
        <title>A new species of lactobacillus.</title>
        <authorList>
            <person name="Jian Y."/>
            <person name="Xin L."/>
            <person name="Hong Z.J."/>
            <person name="Ming L.Z."/>
            <person name="Hong X.Z."/>
        </authorList>
    </citation>
    <scope>NUCLEOTIDE SEQUENCE [LARGE SCALE GENOMIC DNA]</scope>
    <source>
        <strain evidence="2">HSLZ-75</strain>
    </source>
</reference>
<dbReference type="KEGG" id="lji:ELX58_04570"/>
<dbReference type="RefSeq" id="WP_133441980.1">
    <property type="nucleotide sequence ID" value="NZ_CP034726.1"/>
</dbReference>
<accession>A0A4P6ZKU3</accession>
<dbReference type="AlphaFoldDB" id="A0A4P6ZKU3"/>